<feature type="binding site" evidence="7">
    <location>
        <position position="494"/>
    </location>
    <ligand>
        <name>L-aspartate</name>
        <dbReference type="ChEBI" id="CHEBI:29991"/>
    </ligand>
</feature>
<dbReference type="InterPro" id="IPR012340">
    <property type="entry name" value="NA-bd_OB-fold"/>
</dbReference>
<dbReference type="Pfam" id="PF02938">
    <property type="entry name" value="GAD"/>
    <property type="match status" value="1"/>
</dbReference>
<evidence type="ECO:0000313" key="9">
    <source>
        <dbReference type="EMBL" id="UQS86529.1"/>
    </source>
</evidence>
<keyword evidence="10" id="KW-1185">Reference proteome</keyword>
<dbReference type="KEGG" id="lbe:MOO44_06450"/>
<comment type="subcellular location">
    <subcellularLocation>
        <location evidence="7">Cytoplasm</location>
    </subcellularLocation>
</comment>
<dbReference type="GO" id="GO:0003676">
    <property type="term" value="F:nucleic acid binding"/>
    <property type="evidence" value="ECO:0007669"/>
    <property type="project" value="InterPro"/>
</dbReference>
<dbReference type="InterPro" id="IPR004365">
    <property type="entry name" value="NA-bd_OB_tRNA"/>
</dbReference>
<gene>
    <name evidence="7 9" type="primary">aspS</name>
    <name evidence="9" type="ORF">MOO44_06450</name>
</gene>
<keyword evidence="4 7" id="KW-0067">ATP-binding</keyword>
<feature type="region of interest" description="Aspartate" evidence="7">
    <location>
        <begin position="200"/>
        <end position="203"/>
    </location>
</feature>
<dbReference type="Proteomes" id="UP000831181">
    <property type="component" value="Chromosome"/>
</dbReference>
<evidence type="ECO:0000256" key="1">
    <source>
        <dbReference type="ARBA" id="ARBA00006303"/>
    </source>
</evidence>
<reference evidence="9" key="1">
    <citation type="journal article" date="2022" name="Int. J. Syst. Evol. Microbiol.">
        <title>Apilactobacillus apisilvae sp. nov., Nicolia spurrieriana gen. nov. sp. nov., Bombilactobacillus folatiphilus sp. nov. and Bombilactobacillus thymidiniphilus sp. nov., four new lactic acid bacterial isolates from stingless bees Tetragonula carbonaria and Austroplebeia australis.</title>
        <authorList>
            <person name="Oliphant S.A."/>
            <person name="Watson-Haigh N.S."/>
            <person name="Sumby K.M."/>
            <person name="Gardner J."/>
            <person name="Groom S."/>
            <person name="Jiranek V."/>
        </authorList>
    </citation>
    <scope>NUCLEOTIDE SEQUENCE</scope>
    <source>
        <strain evidence="9">SGEP1_A5</strain>
    </source>
</reference>
<evidence type="ECO:0000256" key="3">
    <source>
        <dbReference type="ARBA" id="ARBA00022741"/>
    </source>
</evidence>
<dbReference type="SUPFAM" id="SSF55681">
    <property type="entry name" value="Class II aaRS and biotin synthetases"/>
    <property type="match status" value="1"/>
</dbReference>
<dbReference type="CDD" id="cd00777">
    <property type="entry name" value="AspRS_core"/>
    <property type="match status" value="1"/>
</dbReference>
<feature type="binding site" evidence="7">
    <location>
        <begin position="222"/>
        <end position="224"/>
    </location>
    <ligand>
        <name>ATP</name>
        <dbReference type="ChEBI" id="CHEBI:30616"/>
    </ligand>
</feature>
<keyword evidence="7" id="KW-0963">Cytoplasm</keyword>
<feature type="binding site" evidence="7">
    <location>
        <position position="451"/>
    </location>
    <ligand>
        <name>L-aspartate</name>
        <dbReference type="ChEBI" id="CHEBI:29991"/>
    </ligand>
</feature>
<evidence type="ECO:0000256" key="6">
    <source>
        <dbReference type="ARBA" id="ARBA00023146"/>
    </source>
</evidence>
<comment type="similarity">
    <text evidence="1 7">Belongs to the class-II aminoacyl-tRNA synthetase family. Type 1 subfamily.</text>
</comment>
<dbReference type="Pfam" id="PF00152">
    <property type="entry name" value="tRNA-synt_2"/>
    <property type="match status" value="1"/>
</dbReference>
<dbReference type="InterPro" id="IPR045864">
    <property type="entry name" value="aa-tRNA-synth_II/BPL/LPL"/>
</dbReference>
<dbReference type="RefSeq" id="WP_260116332.1">
    <property type="nucleotide sequence ID" value="NZ_CP093361.1"/>
</dbReference>
<dbReference type="Gene3D" id="2.40.50.140">
    <property type="entry name" value="Nucleic acid-binding proteins"/>
    <property type="match status" value="1"/>
</dbReference>
<dbReference type="InterPro" id="IPR006195">
    <property type="entry name" value="aa-tRNA-synth_II"/>
</dbReference>
<feature type="binding site" evidence="7">
    <location>
        <position position="176"/>
    </location>
    <ligand>
        <name>L-aspartate</name>
        <dbReference type="ChEBI" id="CHEBI:29991"/>
    </ligand>
</feature>
<comment type="catalytic activity">
    <reaction evidence="7">
        <text>tRNA(Asp) + L-aspartate + ATP = L-aspartyl-tRNA(Asp) + AMP + diphosphate</text>
        <dbReference type="Rhea" id="RHEA:19649"/>
        <dbReference type="Rhea" id="RHEA-COMP:9660"/>
        <dbReference type="Rhea" id="RHEA-COMP:9678"/>
        <dbReference type="ChEBI" id="CHEBI:29991"/>
        <dbReference type="ChEBI" id="CHEBI:30616"/>
        <dbReference type="ChEBI" id="CHEBI:33019"/>
        <dbReference type="ChEBI" id="CHEBI:78442"/>
        <dbReference type="ChEBI" id="CHEBI:78516"/>
        <dbReference type="ChEBI" id="CHEBI:456215"/>
        <dbReference type="EC" id="6.1.1.12"/>
    </reaction>
</comment>
<evidence type="ECO:0000313" key="10">
    <source>
        <dbReference type="Proteomes" id="UP000831181"/>
    </source>
</evidence>
<dbReference type="SUPFAM" id="SSF50249">
    <property type="entry name" value="Nucleic acid-binding proteins"/>
    <property type="match status" value="1"/>
</dbReference>
<evidence type="ECO:0000256" key="7">
    <source>
        <dbReference type="HAMAP-Rule" id="MF_00044"/>
    </source>
</evidence>
<evidence type="ECO:0000256" key="2">
    <source>
        <dbReference type="ARBA" id="ARBA00022598"/>
    </source>
</evidence>
<dbReference type="NCBIfam" id="TIGR00459">
    <property type="entry name" value="aspS_bact"/>
    <property type="match status" value="1"/>
</dbReference>
<accession>A0A976RRN0</accession>
<dbReference type="GO" id="GO:0004815">
    <property type="term" value="F:aspartate-tRNA ligase activity"/>
    <property type="evidence" value="ECO:0007669"/>
    <property type="project" value="UniProtKB-UniRule"/>
</dbReference>
<dbReference type="InterPro" id="IPR004115">
    <property type="entry name" value="GAD-like_sf"/>
</dbReference>
<dbReference type="GO" id="GO:0006422">
    <property type="term" value="P:aspartyl-tRNA aminoacylation"/>
    <property type="evidence" value="ECO:0007669"/>
    <property type="project" value="UniProtKB-UniRule"/>
</dbReference>
<feature type="binding site" evidence="7">
    <location>
        <position position="231"/>
    </location>
    <ligand>
        <name>ATP</name>
        <dbReference type="ChEBI" id="CHEBI:30616"/>
    </ligand>
</feature>
<dbReference type="GO" id="GO:0016740">
    <property type="term" value="F:transferase activity"/>
    <property type="evidence" value="ECO:0007669"/>
    <property type="project" value="UniProtKB-ARBA"/>
</dbReference>
<name>A0A976RRN0_9LACO</name>
<feature type="binding site" evidence="7">
    <location>
        <position position="487"/>
    </location>
    <ligand>
        <name>ATP</name>
        <dbReference type="ChEBI" id="CHEBI:30616"/>
    </ligand>
</feature>
<dbReference type="Gene3D" id="3.30.930.10">
    <property type="entry name" value="Bira Bifunctional Protein, Domain 2"/>
    <property type="match status" value="1"/>
</dbReference>
<dbReference type="Pfam" id="PF01336">
    <property type="entry name" value="tRNA_anti-codon"/>
    <property type="match status" value="1"/>
</dbReference>
<organism evidence="9 10">
    <name type="scientific">Nicoliella spurrieriana</name>
    <dbReference type="NCBI Taxonomy" id="2925830"/>
    <lineage>
        <taxon>Bacteria</taxon>
        <taxon>Bacillati</taxon>
        <taxon>Bacillota</taxon>
        <taxon>Bacilli</taxon>
        <taxon>Lactobacillales</taxon>
        <taxon>Lactobacillaceae</taxon>
        <taxon>Nicoliella</taxon>
    </lineage>
</organism>
<dbReference type="InterPro" id="IPR004524">
    <property type="entry name" value="Asp-tRNA-ligase_1"/>
</dbReference>
<comment type="subunit">
    <text evidence="7">Homodimer.</text>
</comment>
<dbReference type="InterPro" id="IPR002312">
    <property type="entry name" value="Asp/Asn-tRNA-synth_IIb"/>
</dbReference>
<keyword evidence="2 7" id="KW-0436">Ligase</keyword>
<evidence type="ECO:0000256" key="4">
    <source>
        <dbReference type="ARBA" id="ARBA00022840"/>
    </source>
</evidence>
<protein>
    <recommendedName>
        <fullName evidence="7">Aspartate--tRNA ligase</fullName>
        <ecNumber evidence="7">6.1.1.12</ecNumber>
    </recommendedName>
    <alternativeName>
        <fullName evidence="7">Aspartyl-tRNA synthetase</fullName>
        <shortName evidence="7">AspRS</shortName>
    </alternativeName>
</protein>
<dbReference type="PRINTS" id="PR01042">
    <property type="entry name" value="TRNASYNTHASP"/>
</dbReference>
<proteinExistence type="inferred from homology"/>
<dbReference type="GO" id="GO:0005524">
    <property type="term" value="F:ATP binding"/>
    <property type="evidence" value="ECO:0007669"/>
    <property type="project" value="UniProtKB-UniRule"/>
</dbReference>
<dbReference type="InterPro" id="IPR047089">
    <property type="entry name" value="Asp-tRNA-ligase_1_N"/>
</dbReference>
<dbReference type="EMBL" id="CP093361">
    <property type="protein sequence ID" value="UQS86529.1"/>
    <property type="molecule type" value="Genomic_DNA"/>
</dbReference>
<feature type="domain" description="Aminoacyl-transfer RNA synthetases class-II family profile" evidence="8">
    <location>
        <begin position="142"/>
        <end position="568"/>
    </location>
</feature>
<dbReference type="SUPFAM" id="SSF55261">
    <property type="entry name" value="GAD domain-like"/>
    <property type="match status" value="1"/>
</dbReference>
<dbReference type="PANTHER" id="PTHR22594:SF5">
    <property type="entry name" value="ASPARTATE--TRNA LIGASE, MITOCHONDRIAL"/>
    <property type="match status" value="1"/>
</dbReference>
<feature type="binding site" evidence="7">
    <location>
        <begin position="539"/>
        <end position="542"/>
    </location>
    <ligand>
        <name>ATP</name>
        <dbReference type="ChEBI" id="CHEBI:30616"/>
    </ligand>
</feature>
<comment type="caution">
    <text evidence="7">Lacks conserved residue(s) required for the propagation of feature annotation.</text>
</comment>
<keyword evidence="6 7" id="KW-0030">Aminoacyl-tRNA synthetase</keyword>
<keyword evidence="5 7" id="KW-0648">Protein biosynthesis</keyword>
<dbReference type="AlphaFoldDB" id="A0A976RRN0"/>
<dbReference type="Gene3D" id="3.30.1360.30">
    <property type="entry name" value="GAD-like domain"/>
    <property type="match status" value="1"/>
</dbReference>
<comment type="function">
    <text evidence="7">Catalyzes the attachment of L-aspartate to tRNA(Asp) in a two-step reaction: L-aspartate is first activated by ATP to form Asp-AMP and then transferred to the acceptor end of tRNA(Asp).</text>
</comment>
<evidence type="ECO:0000259" key="8">
    <source>
        <dbReference type="PROSITE" id="PS50862"/>
    </source>
</evidence>
<dbReference type="InterPro" id="IPR047090">
    <property type="entry name" value="AspRS_core"/>
</dbReference>
<feature type="binding site" evidence="7">
    <location>
        <position position="222"/>
    </location>
    <ligand>
        <name>L-aspartate</name>
        <dbReference type="ChEBI" id="CHEBI:29991"/>
    </ligand>
</feature>
<dbReference type="InterPro" id="IPR004364">
    <property type="entry name" value="Aa-tRNA-synt_II"/>
</dbReference>
<evidence type="ECO:0000256" key="5">
    <source>
        <dbReference type="ARBA" id="ARBA00022917"/>
    </source>
</evidence>
<dbReference type="HAMAP" id="MF_00044">
    <property type="entry name" value="Asp_tRNA_synth_type1"/>
    <property type="match status" value="1"/>
</dbReference>
<dbReference type="InterPro" id="IPR029351">
    <property type="entry name" value="GAD_dom"/>
</dbReference>
<dbReference type="EC" id="6.1.1.12" evidence="7"/>
<dbReference type="PANTHER" id="PTHR22594">
    <property type="entry name" value="ASPARTYL/LYSYL-TRNA SYNTHETASE"/>
    <property type="match status" value="1"/>
</dbReference>
<dbReference type="PROSITE" id="PS50862">
    <property type="entry name" value="AA_TRNA_LIGASE_II"/>
    <property type="match status" value="1"/>
</dbReference>
<dbReference type="CDD" id="cd04317">
    <property type="entry name" value="EcAspRS_like_N"/>
    <property type="match status" value="1"/>
</dbReference>
<dbReference type="GO" id="GO:0140096">
    <property type="term" value="F:catalytic activity, acting on a protein"/>
    <property type="evidence" value="ECO:0007669"/>
    <property type="project" value="UniProtKB-ARBA"/>
</dbReference>
<sequence>MKNRTTYAGLVNEDLLGQKVILDGWVQKRRDLGKLIFIDLRDREGIVQLVFSEDNSKEALAVAEDLRSEYVIQVEGTVVARSENEINPDMKTGKVEVEVNNVTLFNKAKTPPFYIQDDINVSEELKLKYRYLDLRRPEMLKGLKVRNRILQSVHSYFDSQGFLDIETPDLTISTPEGARDYLVPSRVHKGGFYALPQSPQLFKQLLMGAGLDKYYQIARCFRDEDLRGDRQPEFTQIDMETSFKSAEEIQDITEGLIKKVMKDTLDIDVKTPFKRITWQESMDRFGTDQPDVRFGMELKDVSSVVKDSEFKVFANAVADGDQVKAIAVPGGADAYSRKDIDKYTDYVKRFGAQGLAWLKVTDDGFSGPIAKFFKDDGIFKQLLDATGAKSGDLLLFAADRSKVVADTLGYLRTAIAEEQNMIPRDVFDYLWVVDWPLFEYDEGIGRWVPAHHPFTMPNEGDEHYLDEGEDPHKAHAQSYDIILNGLELGGGSIRIHTRELQLKMLRALGFSEERAQARFGYFLDALEYGFPPHGGLAIGLDRFTRLLAQRGNIRDVIAFPKNSKAVEPMTGAPAEVAPKQLLDLGIEVTENDNDHSKD</sequence>
<dbReference type="NCBIfam" id="NF001750">
    <property type="entry name" value="PRK00476.1"/>
    <property type="match status" value="1"/>
</dbReference>
<keyword evidence="3 7" id="KW-0547">Nucleotide-binding</keyword>
<dbReference type="GO" id="GO:0005737">
    <property type="term" value="C:cytoplasm"/>
    <property type="evidence" value="ECO:0007669"/>
    <property type="project" value="UniProtKB-SubCell"/>
</dbReference>